<sequence>MSNEKELYLIILYYKYIHIEEPKHFKNLQIKYCSKLNLLGRIIVSSEGINGTLSGSKESILEYIKYLKKTKGFENIDFKISTYYKHVFSKLSVKVRKEIVALKLKKDIFPEYNSNNYLEPKKFFQMLKEKDVVVLDVRNDYEYDLGHFRNSINPKISNFRDFPEWLDKNLSFLKNKKILTYCTGGVRCEKASILLRSKQINEVYQLKGGIINYSQDPETKGKLFDGKVYVFDQRIADKVNQTEHIIVGKDFFNQTPCERYINCGNPSCNKQILCNEENEKKYLGSCSESCSKNENNRYLLKNKN</sequence>
<dbReference type="InterPro" id="IPR036873">
    <property type="entry name" value="Rhodanese-like_dom_sf"/>
</dbReference>
<proteinExistence type="inferred from homology"/>
<dbReference type="Pfam" id="PF12368">
    <property type="entry name" value="Rhodanese_C"/>
    <property type="match status" value="1"/>
</dbReference>
<feature type="domain" description="Rhodanese" evidence="2">
    <location>
        <begin position="128"/>
        <end position="222"/>
    </location>
</feature>
<dbReference type="NCBIfam" id="NF001135">
    <property type="entry name" value="PRK00142.1-3"/>
    <property type="match status" value="1"/>
</dbReference>
<dbReference type="Pfam" id="PF17773">
    <property type="entry name" value="UPF0176_N"/>
    <property type="match status" value="1"/>
</dbReference>
<dbReference type="PANTHER" id="PTHR43268:SF3">
    <property type="entry name" value="RHODANESE-LIKE DOMAIN-CONTAINING PROTEIN 7-RELATED"/>
    <property type="match status" value="1"/>
</dbReference>
<dbReference type="Gene3D" id="3.40.250.10">
    <property type="entry name" value="Rhodanese-like domain"/>
    <property type="match status" value="1"/>
</dbReference>
<dbReference type="InterPro" id="IPR022111">
    <property type="entry name" value="Rhodanese_C"/>
</dbReference>
<dbReference type="CDD" id="cd01518">
    <property type="entry name" value="RHOD_YceA"/>
    <property type="match status" value="1"/>
</dbReference>
<organism evidence="3 4">
    <name type="scientific">Ash yellows phytoplasma</name>
    <dbReference type="NCBI Taxonomy" id="35780"/>
    <lineage>
        <taxon>Bacteria</taxon>
        <taxon>Bacillati</taxon>
        <taxon>Mycoplasmatota</taxon>
        <taxon>Mollicutes</taxon>
        <taxon>Acholeplasmatales</taxon>
        <taxon>Acholeplasmataceae</taxon>
        <taxon>Candidatus Phytoplasma</taxon>
        <taxon>16SrVII (Ash yellows group)</taxon>
    </lineage>
</organism>
<evidence type="ECO:0000259" key="2">
    <source>
        <dbReference type="PROSITE" id="PS50206"/>
    </source>
</evidence>
<dbReference type="SMART" id="SM00450">
    <property type="entry name" value="RHOD"/>
    <property type="match status" value="1"/>
</dbReference>
<dbReference type="Proteomes" id="UP001484199">
    <property type="component" value="Chromosome"/>
</dbReference>
<comment type="catalytic activity">
    <reaction evidence="1">
        <text>uridine(34) in tRNA + AH2 + O2 = 5-hydroxyuridine(34) in tRNA + A + H2O</text>
        <dbReference type="Rhea" id="RHEA:64224"/>
        <dbReference type="Rhea" id="RHEA-COMP:11727"/>
        <dbReference type="Rhea" id="RHEA-COMP:13381"/>
        <dbReference type="ChEBI" id="CHEBI:13193"/>
        <dbReference type="ChEBI" id="CHEBI:15377"/>
        <dbReference type="ChEBI" id="CHEBI:15379"/>
        <dbReference type="ChEBI" id="CHEBI:17499"/>
        <dbReference type="ChEBI" id="CHEBI:65315"/>
        <dbReference type="ChEBI" id="CHEBI:136877"/>
    </reaction>
</comment>
<dbReference type="PROSITE" id="PS50206">
    <property type="entry name" value="RHODANESE_3"/>
    <property type="match status" value="1"/>
</dbReference>
<comment type="function">
    <text evidence="1">Catalyzes oxygen-dependent 5-hydroxyuridine (ho5U) modification at position 34 in tRNAs.</text>
</comment>
<evidence type="ECO:0000256" key="1">
    <source>
        <dbReference type="HAMAP-Rule" id="MF_00469"/>
    </source>
</evidence>
<dbReference type="PANTHER" id="PTHR43268">
    <property type="entry name" value="THIOSULFATE SULFURTRANSFERASE/RHODANESE-LIKE DOMAIN-CONTAINING PROTEIN 2"/>
    <property type="match status" value="1"/>
</dbReference>
<evidence type="ECO:0000313" key="4">
    <source>
        <dbReference type="Proteomes" id="UP001484199"/>
    </source>
</evidence>
<dbReference type="EMBL" id="CP146843">
    <property type="protein sequence ID" value="WYY26310.1"/>
    <property type="molecule type" value="Genomic_DNA"/>
</dbReference>
<keyword evidence="1" id="KW-0819">tRNA processing</keyword>
<gene>
    <name evidence="1" type="primary">trhO</name>
    <name evidence="3" type="ORF">AshY1_01680</name>
</gene>
<protein>
    <recommendedName>
        <fullName evidence="1">tRNA uridine(34) hydroxylase</fullName>
        <ecNumber evidence="1">1.14.-.-</ecNumber>
    </recommendedName>
    <alternativeName>
        <fullName evidence="1">tRNA hydroxylation protein O</fullName>
    </alternativeName>
</protein>
<dbReference type="SUPFAM" id="SSF52821">
    <property type="entry name" value="Rhodanese/Cell cycle control phosphatase"/>
    <property type="match status" value="1"/>
</dbReference>
<dbReference type="RefSeq" id="WP_341266720.1">
    <property type="nucleotide sequence ID" value="NZ_CP146843.1"/>
</dbReference>
<comment type="similarity">
    <text evidence="1">Belongs to the TrhO family.</text>
</comment>
<keyword evidence="1" id="KW-0560">Oxidoreductase</keyword>
<name>A0ABZ2UD85_ASHYP</name>
<dbReference type="InterPro" id="IPR001763">
    <property type="entry name" value="Rhodanese-like_dom"/>
</dbReference>
<reference evidence="3" key="1">
    <citation type="submission" date="2024-03" db="EMBL/GenBank/DDBJ databases">
        <title>The Complete Genome of 'Candidatus Phytoplasma fraxini' AshY1 from the Ash Yellows Group.</title>
        <authorList>
            <person name="Boehm J.W."/>
            <person name="Huettel B."/>
            <person name="Schneider B."/>
            <person name="Kube M."/>
        </authorList>
    </citation>
    <scope>NUCLEOTIDE SEQUENCE [LARGE SCALE GENOMIC DNA]</scope>
    <source>
        <strain evidence="3">AshY1</strain>
    </source>
</reference>
<evidence type="ECO:0000313" key="3">
    <source>
        <dbReference type="EMBL" id="WYY26310.1"/>
    </source>
</evidence>
<dbReference type="InterPro" id="IPR040503">
    <property type="entry name" value="TRHO_N"/>
</dbReference>
<dbReference type="Gene3D" id="3.30.70.100">
    <property type="match status" value="1"/>
</dbReference>
<dbReference type="Pfam" id="PF00581">
    <property type="entry name" value="Rhodanese"/>
    <property type="match status" value="1"/>
</dbReference>
<accession>A0ABZ2UD85</accession>
<dbReference type="EC" id="1.14.-.-" evidence="1"/>
<keyword evidence="4" id="KW-1185">Reference proteome</keyword>
<dbReference type="HAMAP" id="MF_00469">
    <property type="entry name" value="TrhO"/>
    <property type="match status" value="1"/>
</dbReference>
<dbReference type="InterPro" id="IPR020936">
    <property type="entry name" value="TrhO"/>
</dbReference>